<feature type="region of interest" description="Disordered" evidence="5">
    <location>
        <begin position="700"/>
        <end position="770"/>
    </location>
</feature>
<dbReference type="Gene3D" id="2.60.120.200">
    <property type="match status" value="1"/>
</dbReference>
<dbReference type="CDD" id="cd08983">
    <property type="entry name" value="GH43_Bt3655-like"/>
    <property type="match status" value="1"/>
</dbReference>
<feature type="domain" description="Atrophied bacterial Ig" evidence="7">
    <location>
        <begin position="284"/>
        <end position="354"/>
    </location>
</feature>
<dbReference type="PANTHER" id="PTHR43301:SF3">
    <property type="entry name" value="ARABINAN ENDO-1,5-ALPHA-L-ARABINOSIDASE A-RELATED"/>
    <property type="match status" value="1"/>
</dbReference>
<feature type="chain" id="PRO_5038536979" evidence="6">
    <location>
        <begin position="34"/>
        <end position="855"/>
    </location>
</feature>
<keyword evidence="3 8" id="KW-0378">Hydrolase</keyword>
<dbReference type="SUPFAM" id="SSF75005">
    <property type="entry name" value="Arabinanase/levansucrase/invertase"/>
    <property type="match status" value="1"/>
</dbReference>
<keyword evidence="6" id="KW-0732">Signal</keyword>
<dbReference type="InterPro" id="IPR013783">
    <property type="entry name" value="Ig-like_fold"/>
</dbReference>
<dbReference type="Proteomes" id="UP000473325">
    <property type="component" value="Unassembled WGS sequence"/>
</dbReference>
<evidence type="ECO:0000256" key="6">
    <source>
        <dbReference type="SAM" id="SignalP"/>
    </source>
</evidence>
<dbReference type="Pfam" id="PF13385">
    <property type="entry name" value="Laminin_G_3"/>
    <property type="match status" value="1"/>
</dbReference>
<gene>
    <name evidence="8" type="ORF">GRQ65_17860</name>
</gene>
<dbReference type="Gene3D" id="2.60.40.10">
    <property type="entry name" value="Immunoglobulins"/>
    <property type="match status" value="1"/>
</dbReference>
<name>A0A6L7F1Q5_9ACTN</name>
<dbReference type="Pfam" id="PF20578">
    <property type="entry name" value="aBig_2"/>
    <property type="match status" value="1"/>
</dbReference>
<dbReference type="GO" id="GO:0005975">
    <property type="term" value="P:carbohydrate metabolic process"/>
    <property type="evidence" value="ECO:0007669"/>
    <property type="project" value="InterPro"/>
</dbReference>
<keyword evidence="9" id="KW-1185">Reference proteome</keyword>
<sequence>MSTRRSGHRPLRTSATVGVVALAVAAGTAAVTAGGAATGAVDPTAGLLASYELDQTSGTVVEDSSGHDRDAAVVGSQGWSATGEDGFTFTGGGNSSGNGIRLPDDLLKGQDQVTVDMDVWVDPTLSGNWFLFNLGNYTSYPNGSGYLFVTGEDAQGQYRGTIAESGYASEQRISRAGALAKGTWKRVTFTVDGGTVADPGEAKLYEDGRLVASSAVTTSPARLGEPDGSTVANWLGRSAYRNDLSFEGRMRDVSIWSTALTEQQVAQGSCFGAADAASAVVVPNADDVRGNITLPAEGPFGSTLTWASSDPAVVTTTGEVTRPATGSAAKKVDLTVTATLGGRSATRTIPLTIRPAPAALDPEGYAFAYFTGEGAGGERIFMAGSQGDQPLAYDVLNKGEPILTSTLGERGVRDPFLLRSHEGDRFFLLATDLKIDGRGGNGFATAQENGSKSLMVWESTDLVTWSAQREVKVSSDFAGNTWAPEAYYDEAAGEYVVYWASALYPTPATGEHAIGNSYQRMVYVTTRDFTTFSEPRIWIDVSRGSGRGMIDATVVRDGGTFYRVVKDEASMTVRQEVSPSLRATVTGSLPTTTSPESGWRLVKEQIGVGQPNPWGGTFTNGEGPTVFRDNDVANRWYLLVDQPSYHGGQGYLAFTTDSLATADWRSVPEAKLPASPRHGTVVPVSAAELAAMRTAYQGGPAKQASAPAVSWPTSGTGCGTEPTTDPTTDPTTSPTTSPTQSTSPTQLPASPQVSPTQAAAPTVSLTAPRRLTTSKRAKVTLTLSASAAGNRTVTLTLKKGKRTVVTRQVVVSGSTATLKLPRLTRAGRYTLTATYADAAGSGSDAVTLRVKGKRR</sequence>
<evidence type="ECO:0000256" key="5">
    <source>
        <dbReference type="SAM" id="MobiDB-lite"/>
    </source>
</evidence>
<comment type="similarity">
    <text evidence="2">Belongs to the glycosyl hydrolase 43 family.</text>
</comment>
<evidence type="ECO:0000256" key="3">
    <source>
        <dbReference type="ARBA" id="ARBA00022801"/>
    </source>
</evidence>
<dbReference type="EMBL" id="WUEK01000012">
    <property type="protein sequence ID" value="MXG91415.1"/>
    <property type="molecule type" value="Genomic_DNA"/>
</dbReference>
<dbReference type="InterPro" id="IPR013320">
    <property type="entry name" value="ConA-like_dom_sf"/>
</dbReference>
<evidence type="ECO:0000259" key="7">
    <source>
        <dbReference type="Pfam" id="PF20578"/>
    </source>
</evidence>
<proteinExistence type="inferred from homology"/>
<dbReference type="InterPro" id="IPR046780">
    <property type="entry name" value="aBig_2"/>
</dbReference>
<dbReference type="PANTHER" id="PTHR43301">
    <property type="entry name" value="ARABINAN ENDO-1,5-ALPHA-L-ARABINOSIDASE"/>
    <property type="match status" value="1"/>
</dbReference>
<organism evidence="8 9">
    <name type="scientific">Nocardioides flavescens</name>
    <dbReference type="NCBI Taxonomy" id="2691959"/>
    <lineage>
        <taxon>Bacteria</taxon>
        <taxon>Bacillati</taxon>
        <taxon>Actinomycetota</taxon>
        <taxon>Actinomycetes</taxon>
        <taxon>Propionibacteriales</taxon>
        <taxon>Nocardioidaceae</taxon>
        <taxon>Nocardioides</taxon>
    </lineage>
</organism>
<dbReference type="AlphaFoldDB" id="A0A6L7F1Q5"/>
<feature type="signal peptide" evidence="6">
    <location>
        <begin position="1"/>
        <end position="33"/>
    </location>
</feature>
<evidence type="ECO:0000256" key="4">
    <source>
        <dbReference type="ARBA" id="ARBA00023295"/>
    </source>
</evidence>
<dbReference type="InterPro" id="IPR023296">
    <property type="entry name" value="Glyco_hydro_beta-prop_sf"/>
</dbReference>
<evidence type="ECO:0000256" key="2">
    <source>
        <dbReference type="ARBA" id="ARBA00009865"/>
    </source>
</evidence>
<dbReference type="SUPFAM" id="SSF49899">
    <property type="entry name" value="Concanavalin A-like lectins/glucanases"/>
    <property type="match status" value="1"/>
</dbReference>
<comment type="caution">
    <text evidence="8">The sequence shown here is derived from an EMBL/GenBank/DDBJ whole genome shotgun (WGS) entry which is preliminary data.</text>
</comment>
<dbReference type="Gene3D" id="2.115.10.20">
    <property type="entry name" value="Glycosyl hydrolase domain, family 43"/>
    <property type="match status" value="1"/>
</dbReference>
<accession>A0A6L7F1Q5</accession>
<dbReference type="InterPro" id="IPR050727">
    <property type="entry name" value="GH43_arabinanases"/>
</dbReference>
<feature type="compositionally biased region" description="Polar residues" evidence="5">
    <location>
        <begin position="747"/>
        <end position="765"/>
    </location>
</feature>
<reference evidence="8 9" key="1">
    <citation type="submission" date="2019-12" db="EMBL/GenBank/DDBJ databases">
        <authorList>
            <person name="Kun Z."/>
        </authorList>
    </citation>
    <scope>NUCLEOTIDE SEQUENCE [LARGE SCALE GENOMIC DNA]</scope>
    <source>
        <strain evidence="8 9">YIM 123512</strain>
    </source>
</reference>
<dbReference type="InterPro" id="IPR006710">
    <property type="entry name" value="Glyco_hydro_43"/>
</dbReference>
<dbReference type="RefSeq" id="WP_160879342.1">
    <property type="nucleotide sequence ID" value="NZ_WUEK01000012.1"/>
</dbReference>
<dbReference type="Pfam" id="PF04616">
    <property type="entry name" value="Glyco_hydro_43"/>
    <property type="match status" value="1"/>
</dbReference>
<protein>
    <submittedName>
        <fullName evidence="8">Family 43 glycosylhydrolase</fullName>
    </submittedName>
</protein>
<dbReference type="GO" id="GO:0004553">
    <property type="term" value="F:hydrolase activity, hydrolyzing O-glycosyl compounds"/>
    <property type="evidence" value="ECO:0007669"/>
    <property type="project" value="InterPro"/>
</dbReference>
<comment type="pathway">
    <text evidence="1">Glycan metabolism; L-arabinan degradation.</text>
</comment>
<keyword evidence="4" id="KW-0326">Glycosidase</keyword>
<feature type="compositionally biased region" description="Low complexity" evidence="5">
    <location>
        <begin position="722"/>
        <end position="746"/>
    </location>
</feature>
<evidence type="ECO:0000313" key="9">
    <source>
        <dbReference type="Proteomes" id="UP000473325"/>
    </source>
</evidence>
<evidence type="ECO:0000256" key="1">
    <source>
        <dbReference type="ARBA" id="ARBA00004834"/>
    </source>
</evidence>
<evidence type="ECO:0000313" key="8">
    <source>
        <dbReference type="EMBL" id="MXG91415.1"/>
    </source>
</evidence>